<keyword evidence="10 14" id="KW-0472">Membrane</keyword>
<evidence type="ECO:0000256" key="2">
    <source>
        <dbReference type="ARBA" id="ARBA00006666"/>
    </source>
</evidence>
<dbReference type="Pfam" id="PF07885">
    <property type="entry name" value="Ion_trans_2"/>
    <property type="match status" value="2"/>
</dbReference>
<feature type="transmembrane region" description="Helical" evidence="14">
    <location>
        <begin position="196"/>
        <end position="217"/>
    </location>
</feature>
<evidence type="ECO:0000256" key="13">
    <source>
        <dbReference type="SAM" id="MobiDB-lite"/>
    </source>
</evidence>
<dbReference type="Gene3D" id="1.10.287.70">
    <property type="match status" value="1"/>
</dbReference>
<keyword evidence="6" id="KW-0631">Potassium channel</keyword>
<feature type="transmembrane region" description="Helical" evidence="14">
    <location>
        <begin position="7"/>
        <end position="32"/>
    </location>
</feature>
<evidence type="ECO:0000256" key="10">
    <source>
        <dbReference type="ARBA" id="ARBA00023136"/>
    </source>
</evidence>
<reference evidence="16 17" key="1">
    <citation type="submission" date="2024-08" db="EMBL/GenBank/DDBJ databases">
        <authorList>
            <person name="Cucini C."/>
            <person name="Frati F."/>
        </authorList>
    </citation>
    <scope>NUCLEOTIDE SEQUENCE [LARGE SCALE GENOMIC DNA]</scope>
</reference>
<feature type="transmembrane region" description="Helical" evidence="14">
    <location>
        <begin position="222"/>
        <end position="240"/>
    </location>
</feature>
<comment type="caution">
    <text evidence="16">The sequence shown here is derived from an EMBL/GenBank/DDBJ whole genome shotgun (WGS) entry which is preliminary data.</text>
</comment>
<sequence length="364" mass="40693">MCEARRCCLSIFSVCAAIIVYVLLGAIAFFFLENHYHKTHHGMLAKESLSSNELDTLRNRTVMKLWALTIELNVFYESNWTQLAELELQQFQDEILRQLFSIDDADFGRNREAHYGEDSFENFPAALLYSLTLITTIGYGSVSPKSLPGRILTVFYAAVGIPLTLCYLATVGDFLSRGIRTVYSKIVRRGSCGVPIPVSLILVFAYLCGGAGIFWWLEDWPFVDAIFFCFASLATIGFGGMLDPHLSKHVSLLVSSVYILLGMALISTVFNLVQEEIVRRKTGRLQHITLDSTNSTLGDEYFVPKSMATEFFAPQPNVVEMTTLGNMNFGCGRSSATLPRPTRSKTVTFEDEKLSKEAPPDVFM</sequence>
<feature type="compositionally biased region" description="Basic and acidic residues" evidence="13">
    <location>
        <begin position="348"/>
        <end position="364"/>
    </location>
</feature>
<evidence type="ECO:0000259" key="15">
    <source>
        <dbReference type="Pfam" id="PF07885"/>
    </source>
</evidence>
<feature type="domain" description="Potassium channel" evidence="15">
    <location>
        <begin position="122"/>
        <end position="176"/>
    </location>
</feature>
<protein>
    <recommendedName>
        <fullName evidence="15">Potassium channel domain-containing protein</fullName>
    </recommendedName>
</protein>
<keyword evidence="5 12" id="KW-0812">Transmembrane</keyword>
<keyword evidence="8 14" id="KW-1133">Transmembrane helix</keyword>
<dbReference type="InterPro" id="IPR013099">
    <property type="entry name" value="K_chnl_dom"/>
</dbReference>
<evidence type="ECO:0000256" key="14">
    <source>
        <dbReference type="SAM" id="Phobius"/>
    </source>
</evidence>
<keyword evidence="17" id="KW-1185">Reference proteome</keyword>
<comment type="subcellular location">
    <subcellularLocation>
        <location evidence="1">Membrane</location>
        <topology evidence="1">Multi-pass membrane protein</topology>
    </subcellularLocation>
</comment>
<evidence type="ECO:0000256" key="11">
    <source>
        <dbReference type="ARBA" id="ARBA00023303"/>
    </source>
</evidence>
<dbReference type="PRINTS" id="PR01095">
    <property type="entry name" value="TASKCHANNEL"/>
</dbReference>
<dbReference type="PANTHER" id="PTHR11003">
    <property type="entry name" value="POTASSIUM CHANNEL, SUBFAMILY K"/>
    <property type="match status" value="1"/>
</dbReference>
<proteinExistence type="inferred from homology"/>
<keyword evidence="4" id="KW-0633">Potassium transport</keyword>
<dbReference type="SUPFAM" id="SSF81324">
    <property type="entry name" value="Voltage-gated potassium channels"/>
    <property type="match status" value="2"/>
</dbReference>
<evidence type="ECO:0000256" key="1">
    <source>
        <dbReference type="ARBA" id="ARBA00004141"/>
    </source>
</evidence>
<accession>A0ABP1RL55</accession>
<dbReference type="InterPro" id="IPR003280">
    <property type="entry name" value="2pore_dom_K_chnl"/>
</dbReference>
<evidence type="ECO:0000256" key="5">
    <source>
        <dbReference type="ARBA" id="ARBA00022692"/>
    </source>
</evidence>
<keyword evidence="9 12" id="KW-0406">Ion transport</keyword>
<evidence type="ECO:0000256" key="8">
    <source>
        <dbReference type="ARBA" id="ARBA00022989"/>
    </source>
</evidence>
<dbReference type="Proteomes" id="UP001642540">
    <property type="component" value="Unassembled WGS sequence"/>
</dbReference>
<evidence type="ECO:0000256" key="3">
    <source>
        <dbReference type="ARBA" id="ARBA00022448"/>
    </source>
</evidence>
<feature type="region of interest" description="Disordered" evidence="13">
    <location>
        <begin position="335"/>
        <end position="364"/>
    </location>
</feature>
<evidence type="ECO:0000256" key="12">
    <source>
        <dbReference type="RuleBase" id="RU003857"/>
    </source>
</evidence>
<evidence type="ECO:0000256" key="6">
    <source>
        <dbReference type="ARBA" id="ARBA00022826"/>
    </source>
</evidence>
<evidence type="ECO:0000256" key="9">
    <source>
        <dbReference type="ARBA" id="ARBA00023065"/>
    </source>
</evidence>
<feature type="transmembrane region" description="Helical" evidence="14">
    <location>
        <begin position="154"/>
        <end position="176"/>
    </location>
</feature>
<evidence type="ECO:0000313" key="17">
    <source>
        <dbReference type="Proteomes" id="UP001642540"/>
    </source>
</evidence>
<feature type="transmembrane region" description="Helical" evidence="14">
    <location>
        <begin position="252"/>
        <end position="273"/>
    </location>
</feature>
<keyword evidence="7" id="KW-0630">Potassium</keyword>
<gene>
    <name evidence="16" type="ORF">ODALV1_LOCUS23469</name>
</gene>
<feature type="domain" description="Potassium channel" evidence="15">
    <location>
        <begin position="202"/>
        <end position="277"/>
    </location>
</feature>
<keyword evidence="3 12" id="KW-0813">Transport</keyword>
<organism evidence="16 17">
    <name type="scientific">Orchesella dallaii</name>
    <dbReference type="NCBI Taxonomy" id="48710"/>
    <lineage>
        <taxon>Eukaryota</taxon>
        <taxon>Metazoa</taxon>
        <taxon>Ecdysozoa</taxon>
        <taxon>Arthropoda</taxon>
        <taxon>Hexapoda</taxon>
        <taxon>Collembola</taxon>
        <taxon>Entomobryomorpha</taxon>
        <taxon>Entomobryoidea</taxon>
        <taxon>Orchesellidae</taxon>
        <taxon>Orchesellinae</taxon>
        <taxon>Orchesella</taxon>
    </lineage>
</organism>
<evidence type="ECO:0000256" key="7">
    <source>
        <dbReference type="ARBA" id="ARBA00022958"/>
    </source>
</evidence>
<evidence type="ECO:0000256" key="4">
    <source>
        <dbReference type="ARBA" id="ARBA00022538"/>
    </source>
</evidence>
<comment type="similarity">
    <text evidence="2 12">Belongs to the two pore domain potassium channel (TC 1.A.1.8) family.</text>
</comment>
<dbReference type="EMBL" id="CAXLJM020000078">
    <property type="protein sequence ID" value="CAL8129883.1"/>
    <property type="molecule type" value="Genomic_DNA"/>
</dbReference>
<feature type="transmembrane region" description="Helical" evidence="14">
    <location>
        <begin position="123"/>
        <end position="142"/>
    </location>
</feature>
<dbReference type="InterPro" id="IPR003092">
    <property type="entry name" value="2pore_dom_K_chnl_TASK"/>
</dbReference>
<evidence type="ECO:0000313" key="16">
    <source>
        <dbReference type="EMBL" id="CAL8129883.1"/>
    </source>
</evidence>
<dbReference type="PANTHER" id="PTHR11003:SF352">
    <property type="entry name" value="BCDNA.GH04802-RELATED"/>
    <property type="match status" value="1"/>
</dbReference>
<dbReference type="PRINTS" id="PR01333">
    <property type="entry name" value="2POREKCHANEL"/>
</dbReference>
<keyword evidence="11 12" id="KW-0407">Ion channel</keyword>
<name>A0ABP1RL55_9HEXA</name>